<keyword evidence="5 7" id="KW-0547">Nucleotide-binding</keyword>
<protein>
    <recommendedName>
        <fullName evidence="7 8">UDP-N-acetylmuramoylalanine--D-glutamate ligase</fullName>
        <ecNumber evidence="7 8">6.3.2.9</ecNumber>
    </recommendedName>
    <alternativeName>
        <fullName evidence="7">D-glutamic acid-adding enzyme</fullName>
    </alternativeName>
    <alternativeName>
        <fullName evidence="7">UDP-N-acetylmuramoyl-L-alanyl-D-glutamate synthetase</fullName>
    </alternativeName>
</protein>
<evidence type="ECO:0000259" key="9">
    <source>
        <dbReference type="Pfam" id="PF02875"/>
    </source>
</evidence>
<evidence type="ECO:0000256" key="8">
    <source>
        <dbReference type="RuleBase" id="RU003664"/>
    </source>
</evidence>
<evidence type="ECO:0000256" key="1">
    <source>
        <dbReference type="ARBA" id="ARBA00004496"/>
    </source>
</evidence>
<keyword evidence="7 8" id="KW-0961">Cell wall biogenesis/degradation</keyword>
<dbReference type="Pfam" id="PF08245">
    <property type="entry name" value="Mur_ligase_M"/>
    <property type="match status" value="1"/>
</dbReference>
<dbReference type="EMBL" id="APNK01000004">
    <property type="protein sequence ID" value="KEZ78505.1"/>
    <property type="molecule type" value="Genomic_DNA"/>
</dbReference>
<dbReference type="EC" id="6.3.2.9" evidence="7 8"/>
<evidence type="ECO:0000256" key="6">
    <source>
        <dbReference type="ARBA" id="ARBA00022840"/>
    </source>
</evidence>
<accession>A0A084IP71</accession>
<keyword evidence="12" id="KW-1185">Reference proteome</keyword>
<evidence type="ECO:0000256" key="3">
    <source>
        <dbReference type="ARBA" id="ARBA00022490"/>
    </source>
</evidence>
<comment type="function">
    <text evidence="7 8">Cell wall formation. Catalyzes the addition of glutamate to the nucleotide precursor UDP-N-acetylmuramoyl-L-alanine (UMA).</text>
</comment>
<dbReference type="GO" id="GO:0008360">
    <property type="term" value="P:regulation of cell shape"/>
    <property type="evidence" value="ECO:0007669"/>
    <property type="project" value="UniProtKB-KW"/>
</dbReference>
<keyword evidence="7 8" id="KW-0573">Peptidoglycan synthesis</keyword>
<evidence type="ECO:0000313" key="11">
    <source>
        <dbReference type="EMBL" id="KEZ78505.1"/>
    </source>
</evidence>
<dbReference type="SUPFAM" id="SSF51984">
    <property type="entry name" value="MurCD N-terminal domain"/>
    <property type="match status" value="1"/>
</dbReference>
<dbReference type="HAMAP" id="MF_00639">
    <property type="entry name" value="MurD"/>
    <property type="match status" value="1"/>
</dbReference>
<dbReference type="RefSeq" id="WP_037334772.1">
    <property type="nucleotide sequence ID" value="NZ_APNK01000004.1"/>
</dbReference>
<feature type="binding site" evidence="7">
    <location>
        <begin position="119"/>
        <end position="125"/>
    </location>
    <ligand>
        <name>ATP</name>
        <dbReference type="ChEBI" id="CHEBI:30616"/>
    </ligand>
</feature>
<keyword evidence="7 8" id="KW-0132">Cell division</keyword>
<comment type="caution">
    <text evidence="11">The sequence shown here is derived from an EMBL/GenBank/DDBJ whole genome shotgun (WGS) entry which is preliminary data.</text>
</comment>
<dbReference type="GO" id="GO:0008764">
    <property type="term" value="F:UDP-N-acetylmuramoylalanine-D-glutamate ligase activity"/>
    <property type="evidence" value="ECO:0007669"/>
    <property type="project" value="UniProtKB-UniRule"/>
</dbReference>
<dbReference type="Gene3D" id="3.90.190.20">
    <property type="entry name" value="Mur ligase, C-terminal domain"/>
    <property type="match status" value="1"/>
</dbReference>
<dbReference type="SUPFAM" id="SSF53244">
    <property type="entry name" value="MurD-like peptide ligases, peptide-binding domain"/>
    <property type="match status" value="1"/>
</dbReference>
<dbReference type="STRING" id="1304275.C41B8_04716"/>
<keyword evidence="3 7" id="KW-0963">Cytoplasm</keyword>
<evidence type="ECO:0000256" key="4">
    <source>
        <dbReference type="ARBA" id="ARBA00022598"/>
    </source>
</evidence>
<proteinExistence type="inferred from homology"/>
<dbReference type="GO" id="GO:0005737">
    <property type="term" value="C:cytoplasm"/>
    <property type="evidence" value="ECO:0007669"/>
    <property type="project" value="UniProtKB-SubCell"/>
</dbReference>
<organism evidence="11 12">
    <name type="scientific">Salinisphaera hydrothermalis (strain C41B8)</name>
    <dbReference type="NCBI Taxonomy" id="1304275"/>
    <lineage>
        <taxon>Bacteria</taxon>
        <taxon>Pseudomonadati</taxon>
        <taxon>Pseudomonadota</taxon>
        <taxon>Gammaproteobacteria</taxon>
        <taxon>Salinisphaerales</taxon>
        <taxon>Salinisphaeraceae</taxon>
        <taxon>Salinisphaera</taxon>
    </lineage>
</organism>
<keyword evidence="4 7" id="KW-0436">Ligase</keyword>
<dbReference type="AlphaFoldDB" id="A0A084IP71"/>
<name>A0A084IP71_SALHC</name>
<evidence type="ECO:0000256" key="5">
    <source>
        <dbReference type="ARBA" id="ARBA00022741"/>
    </source>
</evidence>
<dbReference type="GO" id="GO:0051301">
    <property type="term" value="P:cell division"/>
    <property type="evidence" value="ECO:0007669"/>
    <property type="project" value="UniProtKB-KW"/>
</dbReference>
<dbReference type="SUPFAM" id="SSF53623">
    <property type="entry name" value="MurD-like peptide ligases, catalytic domain"/>
    <property type="match status" value="1"/>
</dbReference>
<evidence type="ECO:0000313" key="12">
    <source>
        <dbReference type="Proteomes" id="UP000028302"/>
    </source>
</evidence>
<dbReference type="InterPro" id="IPR005762">
    <property type="entry name" value="MurD"/>
</dbReference>
<comment type="pathway">
    <text evidence="2 7 8">Cell wall biogenesis; peptidoglycan biosynthesis.</text>
</comment>
<reference evidence="11 12" key="1">
    <citation type="submission" date="2013-03" db="EMBL/GenBank/DDBJ databases">
        <title>Salinisphaera hydrothermalis C41B8 Genome Sequencing.</title>
        <authorList>
            <person name="Li C."/>
            <person name="Lai Q."/>
            <person name="Shao Z."/>
        </authorList>
    </citation>
    <scope>NUCLEOTIDE SEQUENCE [LARGE SCALE GENOMIC DNA]</scope>
    <source>
        <strain evidence="11 12">C41B8</strain>
    </source>
</reference>
<dbReference type="GO" id="GO:0071555">
    <property type="term" value="P:cell wall organization"/>
    <property type="evidence" value="ECO:0007669"/>
    <property type="project" value="UniProtKB-KW"/>
</dbReference>
<dbReference type="InterPro" id="IPR036615">
    <property type="entry name" value="Mur_ligase_C_dom_sf"/>
</dbReference>
<dbReference type="NCBIfam" id="TIGR01087">
    <property type="entry name" value="murD"/>
    <property type="match status" value="1"/>
</dbReference>
<sequence>MSDWKAQLANARVLVVGCGATGASAARFAAAAGAKVRVVDSRENPPAADALARDWPSIGIVVGGLDPATLMGIDHVVVSPGVDLREPLIEAAREAGHEIIGDIEWFARVANAPVIAITGSNGKSTVTAWAGEIAVASGRRVAVGGNFGTPALDLLADDVDLYVLELSSFQLELTERLACVAATVLNISADHIDRHGSLEHYAELKARIFRAADTALINADDARVAAMNTHNARVASFGSAETADYRLLEAHDGLWLARGDEPWLETRRLPLAGRHNAANAAAVWALTDTLGIDDATIREGLQSFKGLPHRCQLVAEIDDVRWVDDSKGTNVGAMLASLNGMDAPAVLLAGGQGKGADFTELGPVAGQHARAVIVFGEDADKIAAAVSAYVPVERVATLEAAVRRAADIARAGDVVLLSPGCASFDQFDNYMARGEAFSAAVRELAA</sequence>
<dbReference type="PATRIC" id="fig|1304275.5.peg.966"/>
<evidence type="ECO:0000256" key="2">
    <source>
        <dbReference type="ARBA" id="ARBA00004752"/>
    </source>
</evidence>
<dbReference type="UniPathway" id="UPA00219"/>
<dbReference type="PANTHER" id="PTHR43692">
    <property type="entry name" value="UDP-N-ACETYLMURAMOYLALANINE--D-GLUTAMATE LIGASE"/>
    <property type="match status" value="1"/>
</dbReference>
<dbReference type="InterPro" id="IPR013221">
    <property type="entry name" value="Mur_ligase_cen"/>
</dbReference>
<dbReference type="Gene3D" id="3.40.50.720">
    <property type="entry name" value="NAD(P)-binding Rossmann-like Domain"/>
    <property type="match status" value="1"/>
</dbReference>
<comment type="catalytic activity">
    <reaction evidence="7 8">
        <text>UDP-N-acetyl-alpha-D-muramoyl-L-alanine + D-glutamate + ATP = UDP-N-acetyl-alpha-D-muramoyl-L-alanyl-D-glutamate + ADP + phosphate + H(+)</text>
        <dbReference type="Rhea" id="RHEA:16429"/>
        <dbReference type="ChEBI" id="CHEBI:15378"/>
        <dbReference type="ChEBI" id="CHEBI:29986"/>
        <dbReference type="ChEBI" id="CHEBI:30616"/>
        <dbReference type="ChEBI" id="CHEBI:43474"/>
        <dbReference type="ChEBI" id="CHEBI:83898"/>
        <dbReference type="ChEBI" id="CHEBI:83900"/>
        <dbReference type="ChEBI" id="CHEBI:456216"/>
        <dbReference type="EC" id="6.3.2.9"/>
    </reaction>
</comment>
<dbReference type="InterPro" id="IPR036565">
    <property type="entry name" value="Mur-like_cat_sf"/>
</dbReference>
<keyword evidence="7 8" id="KW-0131">Cell cycle</keyword>
<comment type="subcellular location">
    <subcellularLocation>
        <location evidence="1 7 8">Cytoplasm</location>
    </subcellularLocation>
</comment>
<dbReference type="Proteomes" id="UP000028302">
    <property type="component" value="Unassembled WGS sequence"/>
</dbReference>
<dbReference type="Pfam" id="PF21799">
    <property type="entry name" value="MurD-like_N"/>
    <property type="match status" value="1"/>
</dbReference>
<dbReference type="GO" id="GO:0009252">
    <property type="term" value="P:peptidoglycan biosynthetic process"/>
    <property type="evidence" value="ECO:0007669"/>
    <property type="project" value="UniProtKB-UniRule"/>
</dbReference>
<dbReference type="Pfam" id="PF02875">
    <property type="entry name" value="Mur_ligase_C"/>
    <property type="match status" value="1"/>
</dbReference>
<dbReference type="OrthoDB" id="9809796at2"/>
<dbReference type="eggNOG" id="COG0771">
    <property type="taxonomic scope" value="Bacteria"/>
</dbReference>
<dbReference type="InterPro" id="IPR004101">
    <property type="entry name" value="Mur_ligase_C"/>
</dbReference>
<evidence type="ECO:0000256" key="7">
    <source>
        <dbReference type="HAMAP-Rule" id="MF_00639"/>
    </source>
</evidence>
<dbReference type="PANTHER" id="PTHR43692:SF1">
    <property type="entry name" value="UDP-N-ACETYLMURAMOYLALANINE--D-GLUTAMATE LIGASE"/>
    <property type="match status" value="1"/>
</dbReference>
<feature type="domain" description="Mur ligase central" evidence="10">
    <location>
        <begin position="117"/>
        <end position="286"/>
    </location>
</feature>
<comment type="similarity">
    <text evidence="7">Belongs to the MurCDEF family.</text>
</comment>
<feature type="domain" description="Mur ligase C-terminal" evidence="9">
    <location>
        <begin position="309"/>
        <end position="419"/>
    </location>
</feature>
<dbReference type="GO" id="GO:0005524">
    <property type="term" value="F:ATP binding"/>
    <property type="evidence" value="ECO:0007669"/>
    <property type="project" value="UniProtKB-UniRule"/>
</dbReference>
<keyword evidence="6 7" id="KW-0067">ATP-binding</keyword>
<keyword evidence="7 8" id="KW-0133">Cell shape</keyword>
<evidence type="ECO:0000259" key="10">
    <source>
        <dbReference type="Pfam" id="PF08245"/>
    </source>
</evidence>
<dbReference type="Gene3D" id="3.40.1190.10">
    <property type="entry name" value="Mur-like, catalytic domain"/>
    <property type="match status" value="1"/>
</dbReference>
<gene>
    <name evidence="7" type="primary">murD</name>
    <name evidence="11" type="ORF">C41B8_04716</name>
</gene>